<gene>
    <name evidence="4" type="ORF">HNR12_001127</name>
</gene>
<feature type="coiled-coil region" evidence="1">
    <location>
        <begin position="87"/>
        <end position="124"/>
    </location>
</feature>
<keyword evidence="3" id="KW-0812">Transmembrane</keyword>
<evidence type="ECO:0000256" key="1">
    <source>
        <dbReference type="SAM" id="Coils"/>
    </source>
</evidence>
<evidence type="ECO:0000313" key="4">
    <source>
        <dbReference type="EMBL" id="NYI94850.1"/>
    </source>
</evidence>
<proteinExistence type="predicted"/>
<feature type="compositionally biased region" description="Low complexity" evidence="2">
    <location>
        <begin position="16"/>
        <end position="50"/>
    </location>
</feature>
<dbReference type="AlphaFoldDB" id="A0A853BIL5"/>
<keyword evidence="1" id="KW-0175">Coiled coil</keyword>
<accession>A0A853BIL5</accession>
<protein>
    <submittedName>
        <fullName evidence="4">Cell division protein FtsB</fullName>
    </submittedName>
</protein>
<name>A0A853BIL5_9ACTN</name>
<keyword evidence="3" id="KW-0472">Membrane</keyword>
<comment type="caution">
    <text evidence="4">The sequence shown here is derived from an EMBL/GenBank/DDBJ whole genome shotgun (WGS) entry which is preliminary data.</text>
</comment>
<sequence length="165" mass="17170">MSTGTEEPGTRRARAAAKAPPARTPARTRPAPARRGAAGSTAARPGPAAAARAPRMPFVLLVLGLLSGALISLLALRTVLVADSFAISELQQTNEELAHQEEGLREEVLRLESSERIAEEAEELGMRPGEAPLFMDLDERTVTGDPGGADSGLPGTEAQPEAGAQ</sequence>
<dbReference type="Proteomes" id="UP000575985">
    <property type="component" value="Unassembled WGS sequence"/>
</dbReference>
<keyword evidence="4" id="KW-0132">Cell division</keyword>
<dbReference type="GO" id="GO:0051301">
    <property type="term" value="P:cell division"/>
    <property type="evidence" value="ECO:0007669"/>
    <property type="project" value="UniProtKB-KW"/>
</dbReference>
<keyword evidence="3" id="KW-1133">Transmembrane helix</keyword>
<dbReference type="RefSeq" id="WP_179766482.1">
    <property type="nucleotide sequence ID" value="NZ_JACCFO010000001.1"/>
</dbReference>
<keyword evidence="4" id="KW-0131">Cell cycle</keyword>
<organism evidence="4 5">
    <name type="scientific">Streptomonospora nanhaiensis</name>
    <dbReference type="NCBI Taxonomy" id="1323731"/>
    <lineage>
        <taxon>Bacteria</taxon>
        <taxon>Bacillati</taxon>
        <taxon>Actinomycetota</taxon>
        <taxon>Actinomycetes</taxon>
        <taxon>Streptosporangiales</taxon>
        <taxon>Nocardiopsidaceae</taxon>
        <taxon>Streptomonospora</taxon>
    </lineage>
</organism>
<feature type="transmembrane region" description="Helical" evidence="3">
    <location>
        <begin position="58"/>
        <end position="80"/>
    </location>
</feature>
<feature type="region of interest" description="Disordered" evidence="2">
    <location>
        <begin position="139"/>
        <end position="165"/>
    </location>
</feature>
<evidence type="ECO:0000256" key="2">
    <source>
        <dbReference type="SAM" id="MobiDB-lite"/>
    </source>
</evidence>
<feature type="region of interest" description="Disordered" evidence="2">
    <location>
        <begin position="1"/>
        <end position="50"/>
    </location>
</feature>
<reference evidence="4 5" key="1">
    <citation type="submission" date="2020-07" db="EMBL/GenBank/DDBJ databases">
        <title>Sequencing the genomes of 1000 actinobacteria strains.</title>
        <authorList>
            <person name="Klenk H.-P."/>
        </authorList>
    </citation>
    <scope>NUCLEOTIDE SEQUENCE [LARGE SCALE GENOMIC DNA]</scope>
    <source>
        <strain evidence="4 5">DSM 45927</strain>
    </source>
</reference>
<keyword evidence="5" id="KW-1185">Reference proteome</keyword>
<evidence type="ECO:0000256" key="3">
    <source>
        <dbReference type="SAM" id="Phobius"/>
    </source>
</evidence>
<dbReference type="EMBL" id="JACCFO010000001">
    <property type="protein sequence ID" value="NYI94850.1"/>
    <property type="molecule type" value="Genomic_DNA"/>
</dbReference>
<evidence type="ECO:0000313" key="5">
    <source>
        <dbReference type="Proteomes" id="UP000575985"/>
    </source>
</evidence>